<keyword evidence="3" id="KW-1185">Reference proteome</keyword>
<dbReference type="InterPro" id="IPR000182">
    <property type="entry name" value="GNAT_dom"/>
</dbReference>
<keyword evidence="2" id="KW-0808">Transferase</keyword>
<feature type="domain" description="N-acetyltransferase" evidence="1">
    <location>
        <begin position="131"/>
        <end position="262"/>
    </location>
</feature>
<protein>
    <submittedName>
        <fullName evidence="2">GNAT family N-acetyltransferase</fullName>
    </submittedName>
</protein>
<dbReference type="PROSITE" id="PS51186">
    <property type="entry name" value="GNAT"/>
    <property type="match status" value="1"/>
</dbReference>
<dbReference type="Proteomes" id="UP000799092">
    <property type="component" value="Unassembled WGS sequence"/>
</dbReference>
<evidence type="ECO:0000313" key="2">
    <source>
        <dbReference type="EMBL" id="MRH41454.1"/>
    </source>
</evidence>
<dbReference type="EMBL" id="WJNG01000002">
    <property type="protein sequence ID" value="MRH41454.1"/>
    <property type="molecule type" value="Genomic_DNA"/>
</dbReference>
<reference evidence="2" key="1">
    <citation type="submission" date="2019-11" db="EMBL/GenBank/DDBJ databases">
        <authorList>
            <person name="Li J."/>
        </authorList>
    </citation>
    <scope>NUCLEOTIDE SEQUENCE</scope>
    <source>
        <strain evidence="2">B6B</strain>
    </source>
</reference>
<dbReference type="Pfam" id="PF00583">
    <property type="entry name" value="Acetyltransf_1"/>
    <property type="match status" value="1"/>
</dbReference>
<dbReference type="InterPro" id="IPR016181">
    <property type="entry name" value="Acyl_CoA_acyltransferase"/>
</dbReference>
<evidence type="ECO:0000259" key="1">
    <source>
        <dbReference type="PROSITE" id="PS51186"/>
    </source>
</evidence>
<dbReference type="AlphaFoldDB" id="A0A6A8D797"/>
<gene>
    <name evidence="2" type="ORF">GH741_02055</name>
</gene>
<name>A0A6A8D797_9BACI</name>
<dbReference type="OrthoDB" id="2463977at2"/>
<dbReference type="CDD" id="cd04301">
    <property type="entry name" value="NAT_SF"/>
    <property type="match status" value="1"/>
</dbReference>
<dbReference type="SUPFAM" id="SSF55729">
    <property type="entry name" value="Acyl-CoA N-acyltransferases (Nat)"/>
    <property type="match status" value="1"/>
</dbReference>
<evidence type="ECO:0000313" key="3">
    <source>
        <dbReference type="Proteomes" id="UP000799092"/>
    </source>
</evidence>
<accession>A0A6A8D797</accession>
<sequence>MGILKSASKEELIKANQRSLMDFFHMTSKKSDVIHFLKGEGIEGLYSSIPIRIVNRIILTDPNSKYLDSEVENISKFYEKKSSPLYWEVWPENSPDKLEETLLKQNFHYAGEYPAMGMKLDQLVEEDLKGLEIKRVENKKQAFILADLFKEIYQLPDTAREDFLNTVLLFDQDLINYLGYEDGEPVCMSSVYYYAGVAGIYNVGTKKDYCRKGYGRKVTAKPLMDASEKGYKYAILQSSEQGEKVYQRMGFEELCRVKSFKK</sequence>
<comment type="caution">
    <text evidence="2">The sequence shown here is derived from an EMBL/GenBank/DDBJ whole genome shotgun (WGS) entry which is preliminary data.</text>
</comment>
<dbReference type="GO" id="GO:0016747">
    <property type="term" value="F:acyltransferase activity, transferring groups other than amino-acyl groups"/>
    <property type="evidence" value="ECO:0007669"/>
    <property type="project" value="InterPro"/>
</dbReference>
<proteinExistence type="predicted"/>
<dbReference type="RefSeq" id="WP_153735112.1">
    <property type="nucleotide sequence ID" value="NZ_WJNG01000002.1"/>
</dbReference>
<dbReference type="Gene3D" id="3.40.630.30">
    <property type="match status" value="1"/>
</dbReference>
<organism evidence="2 3">
    <name type="scientific">Aquibacillus halophilus</name>
    <dbReference type="NCBI Taxonomy" id="930132"/>
    <lineage>
        <taxon>Bacteria</taxon>
        <taxon>Bacillati</taxon>
        <taxon>Bacillota</taxon>
        <taxon>Bacilli</taxon>
        <taxon>Bacillales</taxon>
        <taxon>Bacillaceae</taxon>
        <taxon>Aquibacillus</taxon>
    </lineage>
</organism>